<comment type="caution">
    <text evidence="1">The sequence shown here is derived from an EMBL/GenBank/DDBJ whole genome shotgun (WGS) entry which is preliminary data.</text>
</comment>
<sequence length="97" mass="10806">MMIDVDDMVQTRGPDDFWQAAQPLIPPLRSGRRARRRSHRPQWHGLLGYGGDSCGVDLDGEQGLDLFRFLLQAYELGLDGPPARQVAVAFTELAEAI</sequence>
<evidence type="ECO:0000313" key="2">
    <source>
        <dbReference type="Proteomes" id="UP001582793"/>
    </source>
</evidence>
<dbReference type="RefSeq" id="WP_375735554.1">
    <property type="nucleotide sequence ID" value="NZ_JBCGDC010000073.1"/>
</dbReference>
<protein>
    <submittedName>
        <fullName evidence="1">Uncharacterized protein</fullName>
    </submittedName>
</protein>
<name>A0ABV5CYV0_9ACTN</name>
<accession>A0ABV5CYV0</accession>
<reference evidence="1 2" key="1">
    <citation type="submission" date="2024-04" db="EMBL/GenBank/DDBJ databases">
        <title>Polymorphospora sp. isolated from Baiyangdian Lake in Xiong'an New Area.</title>
        <authorList>
            <person name="Zhang X."/>
            <person name="Liu J."/>
        </authorList>
    </citation>
    <scope>NUCLEOTIDE SEQUENCE [LARGE SCALE GENOMIC DNA]</scope>
    <source>
        <strain evidence="1 2">2-325</strain>
    </source>
</reference>
<organism evidence="1 2">
    <name type="scientific">Polymorphospora lycopeni</name>
    <dbReference type="NCBI Taxonomy" id="3140240"/>
    <lineage>
        <taxon>Bacteria</taxon>
        <taxon>Bacillati</taxon>
        <taxon>Actinomycetota</taxon>
        <taxon>Actinomycetes</taxon>
        <taxon>Micromonosporales</taxon>
        <taxon>Micromonosporaceae</taxon>
        <taxon>Polymorphospora</taxon>
    </lineage>
</organism>
<dbReference type="EMBL" id="JBCGDC010000073">
    <property type="protein sequence ID" value="MFB6395913.1"/>
    <property type="molecule type" value="Genomic_DNA"/>
</dbReference>
<gene>
    <name evidence="1" type="ORF">AAFH96_22765</name>
</gene>
<dbReference type="Proteomes" id="UP001582793">
    <property type="component" value="Unassembled WGS sequence"/>
</dbReference>
<proteinExistence type="predicted"/>
<keyword evidence="2" id="KW-1185">Reference proteome</keyword>
<evidence type="ECO:0000313" key="1">
    <source>
        <dbReference type="EMBL" id="MFB6395913.1"/>
    </source>
</evidence>